<keyword evidence="2" id="KW-1185">Reference proteome</keyword>
<reference evidence="1" key="1">
    <citation type="journal article" date="2023" name="Nat. Commun.">
        <title>Diploid and tetraploid genomes of Acorus and the evolution of monocots.</title>
        <authorList>
            <person name="Ma L."/>
            <person name="Liu K.W."/>
            <person name="Li Z."/>
            <person name="Hsiao Y.Y."/>
            <person name="Qi Y."/>
            <person name="Fu T."/>
            <person name="Tang G.D."/>
            <person name="Zhang D."/>
            <person name="Sun W.H."/>
            <person name="Liu D.K."/>
            <person name="Li Y."/>
            <person name="Chen G.Z."/>
            <person name="Liu X.D."/>
            <person name="Liao X.Y."/>
            <person name="Jiang Y.T."/>
            <person name="Yu X."/>
            <person name="Hao Y."/>
            <person name="Huang J."/>
            <person name="Zhao X.W."/>
            <person name="Ke S."/>
            <person name="Chen Y.Y."/>
            <person name="Wu W.L."/>
            <person name="Hsu J.L."/>
            <person name="Lin Y.F."/>
            <person name="Huang M.D."/>
            <person name="Li C.Y."/>
            <person name="Huang L."/>
            <person name="Wang Z.W."/>
            <person name="Zhao X."/>
            <person name="Zhong W.Y."/>
            <person name="Peng D.H."/>
            <person name="Ahmad S."/>
            <person name="Lan S."/>
            <person name="Zhang J.S."/>
            <person name="Tsai W.C."/>
            <person name="Van de Peer Y."/>
            <person name="Liu Z.J."/>
        </authorList>
    </citation>
    <scope>NUCLEOTIDE SEQUENCE</scope>
    <source>
        <strain evidence="1">CP</strain>
    </source>
</reference>
<evidence type="ECO:0000313" key="2">
    <source>
        <dbReference type="Proteomes" id="UP001180020"/>
    </source>
</evidence>
<dbReference type="PANTHER" id="PTHR45389:SF1">
    <property type="entry name" value="WD REPEAT-CONTAINING PROTEIN RUP1"/>
    <property type="match status" value="1"/>
</dbReference>
<dbReference type="PANTHER" id="PTHR45389">
    <property type="entry name" value="WD REPEAT-CONTAINING PROTEIN RUP1"/>
    <property type="match status" value="1"/>
</dbReference>
<dbReference type="InterPro" id="IPR015943">
    <property type="entry name" value="WD40/YVTN_repeat-like_dom_sf"/>
</dbReference>
<dbReference type="SMART" id="SM00320">
    <property type="entry name" value="WD40"/>
    <property type="match status" value="6"/>
</dbReference>
<evidence type="ECO:0000313" key="1">
    <source>
        <dbReference type="EMBL" id="KAK1307746.1"/>
    </source>
</evidence>
<dbReference type="SUPFAM" id="SSF50978">
    <property type="entry name" value="WD40 repeat-like"/>
    <property type="match status" value="1"/>
</dbReference>
<proteinExistence type="predicted"/>
<name>A0AAV9E2C8_ACOCL</name>
<dbReference type="Pfam" id="PF00400">
    <property type="entry name" value="WD40"/>
    <property type="match status" value="2"/>
</dbReference>
<sequence>MNGQAEKARHEWDFTLSKLITSTSRASNTSDTLGAVELDPSNRLLATGGISRKIRIYNLTNNDALSADHADLCICVPAKLSSLCWRPDQPGSRGAGRVVCAGDYDGVVTEYDVERSTPLSERDEHGGRRVWSVDYSRALHQHPLGASGSDDGTAHVWDPRSSSEGLKIKRGSPVCCVEFDPAGGGLIALGCANQKAYVYDVRRVGEPVTVFEGHRRTVTYVRFLGEGRMVSAGIDGCLKQWEVVGGGEGGVGRVVRTYEGHVNERRFVGLSVWREGGLMGCGSESGEVFIYDLRWGEPIWVGAFSGGGGDGQFVSGVCLRGGGGGVGMEEGEGEKCTLVAGGSDGDLMIFVGNRKMSSSLGFGDC</sequence>
<reference evidence="1" key="2">
    <citation type="submission" date="2023-06" db="EMBL/GenBank/DDBJ databases">
        <authorList>
            <person name="Ma L."/>
            <person name="Liu K.-W."/>
            <person name="Li Z."/>
            <person name="Hsiao Y.-Y."/>
            <person name="Qi Y."/>
            <person name="Fu T."/>
            <person name="Tang G."/>
            <person name="Zhang D."/>
            <person name="Sun W.-H."/>
            <person name="Liu D.-K."/>
            <person name="Li Y."/>
            <person name="Chen G.-Z."/>
            <person name="Liu X.-D."/>
            <person name="Liao X.-Y."/>
            <person name="Jiang Y.-T."/>
            <person name="Yu X."/>
            <person name="Hao Y."/>
            <person name="Huang J."/>
            <person name="Zhao X.-W."/>
            <person name="Ke S."/>
            <person name="Chen Y.-Y."/>
            <person name="Wu W.-L."/>
            <person name="Hsu J.-L."/>
            <person name="Lin Y.-F."/>
            <person name="Huang M.-D."/>
            <person name="Li C.-Y."/>
            <person name="Huang L."/>
            <person name="Wang Z.-W."/>
            <person name="Zhao X."/>
            <person name="Zhong W.-Y."/>
            <person name="Peng D.-H."/>
            <person name="Ahmad S."/>
            <person name="Lan S."/>
            <person name="Zhang J.-S."/>
            <person name="Tsai W.-C."/>
            <person name="Van De Peer Y."/>
            <person name="Liu Z.-J."/>
        </authorList>
    </citation>
    <scope>NUCLEOTIDE SEQUENCE</scope>
    <source>
        <strain evidence="1">CP</strain>
        <tissue evidence="1">Leaves</tissue>
    </source>
</reference>
<accession>A0AAV9E2C8</accession>
<dbReference type="InterPro" id="IPR001680">
    <property type="entry name" value="WD40_rpt"/>
</dbReference>
<dbReference type="EMBL" id="JAUJYO010000009">
    <property type="protein sequence ID" value="KAK1307746.1"/>
    <property type="molecule type" value="Genomic_DNA"/>
</dbReference>
<dbReference type="GO" id="GO:0010224">
    <property type="term" value="P:response to UV-B"/>
    <property type="evidence" value="ECO:0007669"/>
    <property type="project" value="TreeGrafter"/>
</dbReference>
<dbReference type="Proteomes" id="UP001180020">
    <property type="component" value="Unassembled WGS sequence"/>
</dbReference>
<protein>
    <submittedName>
        <fullName evidence="1">WD repeat-containing protein RUP2</fullName>
    </submittedName>
</protein>
<organism evidence="1 2">
    <name type="scientific">Acorus calamus</name>
    <name type="common">Sweet flag</name>
    <dbReference type="NCBI Taxonomy" id="4465"/>
    <lineage>
        <taxon>Eukaryota</taxon>
        <taxon>Viridiplantae</taxon>
        <taxon>Streptophyta</taxon>
        <taxon>Embryophyta</taxon>
        <taxon>Tracheophyta</taxon>
        <taxon>Spermatophyta</taxon>
        <taxon>Magnoliopsida</taxon>
        <taxon>Liliopsida</taxon>
        <taxon>Acoraceae</taxon>
        <taxon>Acorus</taxon>
    </lineage>
</organism>
<dbReference type="AlphaFoldDB" id="A0AAV9E2C8"/>
<dbReference type="Gene3D" id="2.130.10.10">
    <property type="entry name" value="YVTN repeat-like/Quinoprotein amine dehydrogenase"/>
    <property type="match status" value="1"/>
</dbReference>
<dbReference type="InterPro" id="IPR044616">
    <property type="entry name" value="RUP1/2"/>
</dbReference>
<gene>
    <name evidence="1" type="primary">RUP2</name>
    <name evidence="1" type="ORF">QJS10_CPA09g01629</name>
</gene>
<comment type="caution">
    <text evidence="1">The sequence shown here is derived from an EMBL/GenBank/DDBJ whole genome shotgun (WGS) entry which is preliminary data.</text>
</comment>
<dbReference type="InterPro" id="IPR036322">
    <property type="entry name" value="WD40_repeat_dom_sf"/>
</dbReference>